<sequence>MRKYKNNPNPPMLNRAILELNGIFNVNPNGRQRQNNGKPTEPLQRENQEPKEQLFVHPGLFKEEIYRTMENYRQYIPRYNQKVKAANIDIKKYNKRIDAQRKKEPLTGPQLQAVSRLYKTLSPLTVWERNERIAEYNRCNGKPIARKEKIQTVKYHSEEIFNAILLHYSMQLQKRYRNYQKLNLHIKAKVPFVQLHSGWITNLEVNGVKNLDICNKTFRRQRRRLEEAGVLQEYTFEGSARPVKMRVNPEILCLRELHQDKKTAAENQQVTPGGRTELPHKNASNRSFTHKEEIKANVEKHSRERSSAKGLTSPYFSSIGNTREHYAKKNDAAPEKNYTGGQKNTLSHFLRQKLEEKNDFADQLAAHQHDTYNPIRKEILEKEAYSGSLSREEFKELVLQDFFKTAAKLWKNVNPYKASWLKAYNHWMQEKFITNAGHCLSKQNIVTRVPELRYGLAAVGRYLKRHESYNLLFPSEYFDLTRTTAKEGGFKYYAREAWRKHQDYLKTKNTNTKAAATKRKRRLSDLQKTEKQVKAYLKNKFGLQELFEKVEQIGNPAVTQDLPEIIRKLNEKHAIKYSRHEL</sequence>
<gene>
    <name evidence="3" type="ORF">RM553_12790</name>
</gene>
<protein>
    <recommendedName>
        <fullName evidence="5">Transposase</fullName>
    </recommendedName>
</protein>
<feature type="region of interest" description="Disordered" evidence="2">
    <location>
        <begin position="27"/>
        <end position="51"/>
    </location>
</feature>
<dbReference type="Proteomes" id="UP001262889">
    <property type="component" value="Unassembled WGS sequence"/>
</dbReference>
<feature type="region of interest" description="Disordered" evidence="2">
    <location>
        <begin position="263"/>
        <end position="316"/>
    </location>
</feature>
<comment type="caution">
    <text evidence="3">The sequence shown here is derived from an EMBL/GenBank/DDBJ whole genome shotgun (WGS) entry which is preliminary data.</text>
</comment>
<organism evidence="3 4">
    <name type="scientific">Autumnicola tepida</name>
    <dbReference type="NCBI Taxonomy" id="3075595"/>
    <lineage>
        <taxon>Bacteria</taxon>
        <taxon>Pseudomonadati</taxon>
        <taxon>Bacteroidota</taxon>
        <taxon>Flavobacteriia</taxon>
        <taxon>Flavobacteriales</taxon>
        <taxon>Flavobacteriaceae</taxon>
        <taxon>Autumnicola</taxon>
    </lineage>
</organism>
<evidence type="ECO:0008006" key="5">
    <source>
        <dbReference type="Google" id="ProtNLM"/>
    </source>
</evidence>
<keyword evidence="1" id="KW-0175">Coiled coil</keyword>
<feature type="coiled-coil region" evidence="1">
    <location>
        <begin position="76"/>
        <end position="103"/>
    </location>
</feature>
<evidence type="ECO:0000313" key="3">
    <source>
        <dbReference type="EMBL" id="MDT0643712.1"/>
    </source>
</evidence>
<keyword evidence="4" id="KW-1185">Reference proteome</keyword>
<proteinExistence type="predicted"/>
<reference evidence="3 4" key="1">
    <citation type="submission" date="2023-09" db="EMBL/GenBank/DDBJ databases">
        <authorList>
            <person name="Rey-Velasco X."/>
        </authorList>
    </citation>
    <scope>NUCLEOTIDE SEQUENCE [LARGE SCALE GENOMIC DNA]</scope>
    <source>
        <strain evidence="3 4">F363</strain>
    </source>
</reference>
<accession>A0ABU3CBJ7</accession>
<evidence type="ECO:0000313" key="4">
    <source>
        <dbReference type="Proteomes" id="UP001262889"/>
    </source>
</evidence>
<evidence type="ECO:0000256" key="1">
    <source>
        <dbReference type="SAM" id="Coils"/>
    </source>
</evidence>
<dbReference type="EMBL" id="JAVRHQ010000015">
    <property type="protein sequence ID" value="MDT0643712.1"/>
    <property type="molecule type" value="Genomic_DNA"/>
</dbReference>
<evidence type="ECO:0000256" key="2">
    <source>
        <dbReference type="SAM" id="MobiDB-lite"/>
    </source>
</evidence>
<dbReference type="RefSeq" id="WP_311535330.1">
    <property type="nucleotide sequence ID" value="NZ_JAVRHQ010000015.1"/>
</dbReference>
<feature type="compositionally biased region" description="Polar residues" evidence="2">
    <location>
        <begin position="27"/>
        <end position="38"/>
    </location>
</feature>
<name>A0ABU3CBJ7_9FLAO</name>
<feature type="compositionally biased region" description="Basic and acidic residues" evidence="2">
    <location>
        <begin position="289"/>
        <end position="307"/>
    </location>
</feature>